<accession>A0ABN6ESM4</accession>
<dbReference type="RefSeq" id="WP_229596426.1">
    <property type="nucleotide sequence ID" value="NZ_AP024485.1"/>
</dbReference>
<evidence type="ECO:0000313" key="1">
    <source>
        <dbReference type="EMBL" id="BCS88455.1"/>
    </source>
</evidence>
<name>A0ABN6ESM4_9BACT</name>
<dbReference type="EMBL" id="AP024485">
    <property type="protein sequence ID" value="BCS88455.1"/>
    <property type="molecule type" value="Genomic_DNA"/>
</dbReference>
<dbReference type="Proteomes" id="UP001053296">
    <property type="component" value="Chromosome"/>
</dbReference>
<evidence type="ECO:0000313" key="2">
    <source>
        <dbReference type="Proteomes" id="UP001053296"/>
    </source>
</evidence>
<proteinExistence type="predicted"/>
<protein>
    <submittedName>
        <fullName evidence="1">Uncharacterized protein</fullName>
    </submittedName>
</protein>
<sequence>MPVLDNWRLLKTPNGDSFLAGTCTGHPSIQDGPIITNGVNPTQCLEHAVVISQSGTEYRLGEKMPPDENPEFAFALLMQRALNRLYQAGQPLSKEDLEKLGELVGKVVRGEEVGNTF</sequence>
<gene>
    <name evidence="1" type="ORF">PSDVSF_16970</name>
</gene>
<organism evidence="1 2">
    <name type="scientific">Pseudodesulfovibrio sediminis</name>
    <dbReference type="NCBI Taxonomy" id="2810563"/>
    <lineage>
        <taxon>Bacteria</taxon>
        <taxon>Pseudomonadati</taxon>
        <taxon>Thermodesulfobacteriota</taxon>
        <taxon>Desulfovibrionia</taxon>
        <taxon>Desulfovibrionales</taxon>
        <taxon>Desulfovibrionaceae</taxon>
    </lineage>
</organism>
<reference evidence="1" key="1">
    <citation type="journal article" date="2022" name="Arch. Microbiol.">
        <title>Pseudodesulfovibrio sediminis sp. nov., a mesophilic and neutrophilic sulfate-reducing bacterium isolated from sediment of a brackish lake.</title>
        <authorList>
            <person name="Takahashi A."/>
            <person name="Kojima H."/>
            <person name="Watanabe M."/>
            <person name="Fukui M."/>
        </authorList>
    </citation>
    <scope>NUCLEOTIDE SEQUENCE</scope>
    <source>
        <strain evidence="1">SF6</strain>
    </source>
</reference>
<keyword evidence="2" id="KW-1185">Reference proteome</keyword>